<dbReference type="EMBL" id="JYIZ01000035">
    <property type="protein sequence ID" value="KJL43926.1"/>
    <property type="molecule type" value="Genomic_DNA"/>
</dbReference>
<feature type="transmembrane region" description="Helical" evidence="1">
    <location>
        <begin position="129"/>
        <end position="154"/>
    </location>
</feature>
<feature type="transmembrane region" description="Helical" evidence="1">
    <location>
        <begin position="160"/>
        <end position="183"/>
    </location>
</feature>
<sequence>MMAAPAIAGSPQLLRANVRYDGRMLAPWALLTTLLSASSMLYPLIFPSDQDKQAFAGAVGANPAMAIIFGPAFDLSTTDGFNAWRSLALGGLIAALGVIFAITRATRAQEDSGQAELLASGVMGRASRLLAAVWMCLVFAIVLGLLTGLVTVLLGGGWNATMLLAATMAATAWMFTGVAAVTAQLGSDARTANSLAVATLGVLFIGRGVSYALDTPDWVIWINPLGWMTETKPAVDNNWWPLLLAVALTVVLLAIAFILQSRREFGAGAIDPRPGPASGKTRSTWRLALRTNRGPFFSWAVAFVALGFVFGYLATSVNDIFGSDPAIQQILAAGAASPDDLVSAFLVTILSMVGILASIPGVQTMLKVRSEEMEDRLEPLIATATTRPRYFLSNVLVALGAPAIYMLIAGTLIGWLAGTADIGVTFSDVLLQATATVPAVWTVIALAVAVVGARPQVSLAAWIGVLLSFGLTILGPTFNLWDWVLAISPFWHVPNVTDPNADWWGLLWISLVTILFLVIGFAGFRRRDLARQ</sequence>
<keyword evidence="1" id="KW-0812">Transmembrane</keyword>
<evidence type="ECO:0000313" key="2">
    <source>
        <dbReference type="EMBL" id="KJL43926.1"/>
    </source>
</evidence>
<evidence type="ECO:0000313" key="3">
    <source>
        <dbReference type="Proteomes" id="UP000033956"/>
    </source>
</evidence>
<feature type="transmembrane region" description="Helical" evidence="1">
    <location>
        <begin position="25"/>
        <end position="42"/>
    </location>
</feature>
<name>A0A0M2HHX4_9MICO</name>
<feature type="transmembrane region" description="Helical" evidence="1">
    <location>
        <begin position="459"/>
        <end position="481"/>
    </location>
</feature>
<organism evidence="2 3">
    <name type="scientific">Microbacterium terrae</name>
    <dbReference type="NCBI Taxonomy" id="69369"/>
    <lineage>
        <taxon>Bacteria</taxon>
        <taxon>Bacillati</taxon>
        <taxon>Actinomycetota</taxon>
        <taxon>Actinomycetes</taxon>
        <taxon>Micrococcales</taxon>
        <taxon>Microbacteriaceae</taxon>
        <taxon>Microbacterium</taxon>
    </lineage>
</organism>
<dbReference type="STRING" id="92835.RS81_00719"/>
<feature type="transmembrane region" description="Helical" evidence="1">
    <location>
        <begin position="296"/>
        <end position="315"/>
    </location>
</feature>
<keyword evidence="1" id="KW-1133">Transmembrane helix</keyword>
<dbReference type="PATRIC" id="fig|92835.4.peg.739"/>
<feature type="transmembrane region" description="Helical" evidence="1">
    <location>
        <begin position="395"/>
        <end position="417"/>
    </location>
</feature>
<accession>A0A0M2HHX4</accession>
<feature type="transmembrane region" description="Helical" evidence="1">
    <location>
        <begin position="341"/>
        <end position="359"/>
    </location>
</feature>
<keyword evidence="1" id="KW-0472">Membrane</keyword>
<feature type="transmembrane region" description="Helical" evidence="1">
    <location>
        <begin position="501"/>
        <end position="524"/>
    </location>
</feature>
<proteinExistence type="predicted"/>
<protein>
    <submittedName>
        <fullName evidence="2">Uncharacterized protein</fullName>
    </submittedName>
</protein>
<feature type="transmembrane region" description="Helical" evidence="1">
    <location>
        <begin position="195"/>
        <end position="213"/>
    </location>
</feature>
<gene>
    <name evidence="2" type="ORF">RS81_00719</name>
</gene>
<comment type="caution">
    <text evidence="2">The sequence shown here is derived from an EMBL/GenBank/DDBJ whole genome shotgun (WGS) entry which is preliminary data.</text>
</comment>
<feature type="transmembrane region" description="Helical" evidence="1">
    <location>
        <begin position="239"/>
        <end position="259"/>
    </location>
</feature>
<feature type="transmembrane region" description="Helical" evidence="1">
    <location>
        <begin position="429"/>
        <end position="452"/>
    </location>
</feature>
<keyword evidence="3" id="KW-1185">Reference proteome</keyword>
<feature type="transmembrane region" description="Helical" evidence="1">
    <location>
        <begin position="84"/>
        <end position="102"/>
    </location>
</feature>
<evidence type="ECO:0000256" key="1">
    <source>
        <dbReference type="SAM" id="Phobius"/>
    </source>
</evidence>
<feature type="transmembrane region" description="Helical" evidence="1">
    <location>
        <begin position="54"/>
        <end position="72"/>
    </location>
</feature>
<dbReference type="AlphaFoldDB" id="A0A0M2HHX4"/>
<reference evidence="2 3" key="1">
    <citation type="submission" date="2015-02" db="EMBL/GenBank/DDBJ databases">
        <title>Draft genome sequences of ten Microbacterium spp. with emphasis on heavy metal contaminated environments.</title>
        <authorList>
            <person name="Corretto E."/>
        </authorList>
    </citation>
    <scope>NUCLEOTIDE SEQUENCE [LARGE SCALE GENOMIC DNA]</scope>
    <source>
        <strain evidence="2 3">DSM 12510</strain>
    </source>
</reference>
<dbReference type="Proteomes" id="UP000033956">
    <property type="component" value="Unassembled WGS sequence"/>
</dbReference>